<dbReference type="CDD" id="cd00761">
    <property type="entry name" value="Glyco_tranf_GTA_type"/>
    <property type="match status" value="1"/>
</dbReference>
<evidence type="ECO:0000259" key="1">
    <source>
        <dbReference type="Pfam" id="PF00535"/>
    </source>
</evidence>
<accession>A0A0F9MQB7</accession>
<comment type="caution">
    <text evidence="2">The sequence shown here is derived from an EMBL/GenBank/DDBJ whole genome shotgun (WGS) entry which is preliminary data.</text>
</comment>
<feature type="domain" description="Glycosyltransferase 2-like" evidence="1">
    <location>
        <begin position="35"/>
        <end position="152"/>
    </location>
</feature>
<dbReference type="Gene3D" id="3.90.550.10">
    <property type="entry name" value="Spore Coat Polysaccharide Biosynthesis Protein SpsA, Chain A"/>
    <property type="match status" value="1"/>
</dbReference>
<reference evidence="2" key="1">
    <citation type="journal article" date="2015" name="Nature">
        <title>Complex archaea that bridge the gap between prokaryotes and eukaryotes.</title>
        <authorList>
            <person name="Spang A."/>
            <person name="Saw J.H."/>
            <person name="Jorgensen S.L."/>
            <person name="Zaremba-Niedzwiedzka K."/>
            <person name="Martijn J."/>
            <person name="Lind A.E."/>
            <person name="van Eijk R."/>
            <person name="Schleper C."/>
            <person name="Guy L."/>
            <person name="Ettema T.J."/>
        </authorList>
    </citation>
    <scope>NUCLEOTIDE SEQUENCE</scope>
</reference>
<name>A0A0F9MQB7_9ZZZZ</name>
<protein>
    <recommendedName>
        <fullName evidence="1">Glycosyltransferase 2-like domain-containing protein</fullName>
    </recommendedName>
</protein>
<dbReference type="AlphaFoldDB" id="A0A0F9MQB7"/>
<dbReference type="InterPro" id="IPR001173">
    <property type="entry name" value="Glyco_trans_2-like"/>
</dbReference>
<gene>
    <name evidence="2" type="ORF">LCGC14_1062470</name>
</gene>
<dbReference type="SUPFAM" id="SSF53448">
    <property type="entry name" value="Nucleotide-diphospho-sugar transferases"/>
    <property type="match status" value="1"/>
</dbReference>
<dbReference type="InterPro" id="IPR029044">
    <property type="entry name" value="Nucleotide-diphossugar_trans"/>
</dbReference>
<sequence length="346" mass="40316">MVDTTVFILHYSDDKIHPTFRRTHEVYLSNLLFNEFLLRCVQSIKRNTTYPHKLVIVDNGSPEVAHEDAVKLLKEHGLTPEFLWVQEDWHPVAVGANRAMDALETDYMAFITSDMKPGKNWLQHMVNPLKEDRWHMTACEPNITLYGIGDPARYRTPALWEIIRRKDSPDHFTRRNVEAVYEYFDVNGVNVEMDDWGEPVPECRQFIKEGNERISIFTASRDFIDKVGRYDEKYLRACEYQYFFQALKRGIENPTSDASYTYISHYGGLFRVGIGAYGGEDIKKYAPEGDLRYQRGAGNVFAVKDEIVFRKNNEGKYEIFKKDTNQVLHTEQDLSTALSKWEEIAK</sequence>
<evidence type="ECO:0000313" key="2">
    <source>
        <dbReference type="EMBL" id="KKN07874.1"/>
    </source>
</evidence>
<organism evidence="2">
    <name type="scientific">marine sediment metagenome</name>
    <dbReference type="NCBI Taxonomy" id="412755"/>
    <lineage>
        <taxon>unclassified sequences</taxon>
        <taxon>metagenomes</taxon>
        <taxon>ecological metagenomes</taxon>
    </lineage>
</organism>
<dbReference type="EMBL" id="LAZR01004517">
    <property type="protein sequence ID" value="KKN07874.1"/>
    <property type="molecule type" value="Genomic_DNA"/>
</dbReference>
<proteinExistence type="predicted"/>
<dbReference type="Pfam" id="PF00535">
    <property type="entry name" value="Glycos_transf_2"/>
    <property type="match status" value="1"/>
</dbReference>